<dbReference type="PATRIC" id="fig|1122241.3.peg.509"/>
<accession>A0A151B1I5</accession>
<sequence length="112" mass="12425">MARVTAPLMSMDASGAVGKSLVFGKWKGINYARRYLVPVNPNTMNQKKVRGYFSRAVAAWHGENNEVKTAWNTAAGSRAMTGFNYYVAQYIKYLHSHNGEDPTAPYQPPGQP</sequence>
<dbReference type="RefSeq" id="WP_153018194.1">
    <property type="nucleotide sequence ID" value="NZ_LTBC01000001.1"/>
</dbReference>
<dbReference type="EMBL" id="LTBC01000001">
    <property type="protein sequence ID" value="KYH33771.1"/>
    <property type="molecule type" value="Genomic_DNA"/>
</dbReference>
<keyword evidence="2" id="KW-1185">Reference proteome</keyword>
<dbReference type="Proteomes" id="UP000075670">
    <property type="component" value="Unassembled WGS sequence"/>
</dbReference>
<organism evidence="1 2">
    <name type="scientific">Moorella mulderi DSM 14980</name>
    <dbReference type="NCBI Taxonomy" id="1122241"/>
    <lineage>
        <taxon>Bacteria</taxon>
        <taxon>Bacillati</taxon>
        <taxon>Bacillota</taxon>
        <taxon>Clostridia</taxon>
        <taxon>Neomoorellales</taxon>
        <taxon>Neomoorellaceae</taxon>
        <taxon>Neomoorella</taxon>
    </lineage>
</organism>
<evidence type="ECO:0000313" key="2">
    <source>
        <dbReference type="Proteomes" id="UP000075670"/>
    </source>
</evidence>
<gene>
    <name evidence="1" type="ORF">MOMUL_04810</name>
</gene>
<dbReference type="AlphaFoldDB" id="A0A151B1I5"/>
<reference evidence="1 2" key="1">
    <citation type="submission" date="2016-02" db="EMBL/GenBank/DDBJ databases">
        <title>Genome sequence of Moorella mulderi DSM 14980.</title>
        <authorList>
            <person name="Poehlein A."/>
            <person name="Daniel R."/>
        </authorList>
    </citation>
    <scope>NUCLEOTIDE SEQUENCE [LARGE SCALE GENOMIC DNA]</scope>
    <source>
        <strain evidence="1 2">DSM 14980</strain>
    </source>
</reference>
<name>A0A151B1I5_9FIRM</name>
<comment type="caution">
    <text evidence="1">The sequence shown here is derived from an EMBL/GenBank/DDBJ whole genome shotgun (WGS) entry which is preliminary data.</text>
</comment>
<dbReference type="OrthoDB" id="1724034at2"/>
<protein>
    <submittedName>
        <fullName evidence="1">Uncharacterized protein</fullName>
    </submittedName>
</protein>
<proteinExistence type="predicted"/>
<evidence type="ECO:0000313" key="1">
    <source>
        <dbReference type="EMBL" id="KYH33771.1"/>
    </source>
</evidence>